<feature type="disulfide bond" evidence="1">
    <location>
        <begin position="32"/>
        <end position="240"/>
    </location>
</feature>
<dbReference type="FunFam" id="2.60.110.10:FF:000004">
    <property type="entry name" value="THAUMATIN-LIKE PROTEIN 1"/>
    <property type="match status" value="1"/>
</dbReference>
<evidence type="ECO:0000256" key="2">
    <source>
        <dbReference type="SAM" id="SignalP"/>
    </source>
</evidence>
<dbReference type="EMBL" id="JAVIJP010000036">
    <property type="protein sequence ID" value="KAL3628464.1"/>
    <property type="molecule type" value="Genomic_DNA"/>
</dbReference>
<feature type="disulfide bond" evidence="1">
    <location>
        <begin position="78"/>
        <end position="87"/>
    </location>
</feature>
<dbReference type="CDD" id="cd09218">
    <property type="entry name" value="TLP-PA"/>
    <property type="match status" value="1"/>
</dbReference>
<keyword evidence="1" id="KW-1015">Disulfide bond</keyword>
<feature type="disulfide bond" evidence="1">
    <location>
        <begin position="178"/>
        <end position="187"/>
    </location>
</feature>
<dbReference type="Gene3D" id="2.60.110.10">
    <property type="entry name" value="Thaumatin"/>
    <property type="match status" value="1"/>
</dbReference>
<feature type="disulfide bond" evidence="1">
    <location>
        <begin position="145"/>
        <end position="229"/>
    </location>
</feature>
<proteinExistence type="predicted"/>
<evidence type="ECO:0000313" key="4">
    <source>
        <dbReference type="Proteomes" id="UP001632038"/>
    </source>
</evidence>
<organism evidence="3 4">
    <name type="scientific">Castilleja foliolosa</name>
    <dbReference type="NCBI Taxonomy" id="1961234"/>
    <lineage>
        <taxon>Eukaryota</taxon>
        <taxon>Viridiplantae</taxon>
        <taxon>Streptophyta</taxon>
        <taxon>Embryophyta</taxon>
        <taxon>Tracheophyta</taxon>
        <taxon>Spermatophyta</taxon>
        <taxon>Magnoliopsida</taxon>
        <taxon>eudicotyledons</taxon>
        <taxon>Gunneridae</taxon>
        <taxon>Pentapetalae</taxon>
        <taxon>asterids</taxon>
        <taxon>lamiids</taxon>
        <taxon>Lamiales</taxon>
        <taxon>Orobanchaceae</taxon>
        <taxon>Pedicularideae</taxon>
        <taxon>Castillejinae</taxon>
        <taxon>Castilleja</taxon>
    </lineage>
</organism>
<feature type="disulfide bond" evidence="1">
    <location>
        <begin position="158"/>
        <end position="174"/>
    </location>
</feature>
<comment type="caution">
    <text evidence="3">The sequence shown here is derived from an EMBL/GenBank/DDBJ whole genome shotgun (WGS) entry which is preliminary data.</text>
</comment>
<dbReference type="AlphaFoldDB" id="A0ABD3CGN3"/>
<evidence type="ECO:0000313" key="3">
    <source>
        <dbReference type="EMBL" id="KAL3628464.1"/>
    </source>
</evidence>
<evidence type="ECO:0008006" key="5">
    <source>
        <dbReference type="Google" id="ProtNLM"/>
    </source>
</evidence>
<dbReference type="PANTHER" id="PTHR31048">
    <property type="entry name" value="OS03G0233200 PROTEIN"/>
    <property type="match status" value="1"/>
</dbReference>
<gene>
    <name evidence="3" type="ORF">CASFOL_027510</name>
</gene>
<reference evidence="4" key="1">
    <citation type="journal article" date="2024" name="IScience">
        <title>Strigolactones Initiate the Formation of Haustorium-like Structures in Castilleja.</title>
        <authorList>
            <person name="Buerger M."/>
            <person name="Peterson D."/>
            <person name="Chory J."/>
        </authorList>
    </citation>
    <scope>NUCLEOTIDE SEQUENCE [LARGE SCALE GENOMIC DNA]</scope>
</reference>
<keyword evidence="2" id="KW-0732">Signal</keyword>
<dbReference type="Pfam" id="PF00314">
    <property type="entry name" value="Thaumatin"/>
    <property type="match status" value="1"/>
</dbReference>
<dbReference type="PIRSF" id="PIRSF002703">
    <property type="entry name" value="Thaumatin"/>
    <property type="match status" value="1"/>
</dbReference>
<keyword evidence="4" id="KW-1185">Reference proteome</keyword>
<name>A0ABD3CGN3_9LAMI</name>
<protein>
    <recommendedName>
        <fullName evidence="5">Thaumatin-like protein</fullName>
    </recommendedName>
</protein>
<sequence>MGIHILPFVIVTLCIFFAGHVEAAVFTITNNCPYQIWPATLTETGNPTLTGFELAPQASNTFDIPSPWSGRFWARTQCSSASGRFTCLSGECNSGQVECNGNGATPPASLAKFTLAGSDGQDFYDVSLVDGFNLPVSINPDNAICPSTSCPTDINPGCPRQLAVTDANGGIIGCRSACAAFNEPRYCCTGDFSTPETCPPTEYSQIFKNQCPEAESYEYDDEITSTFTCPSGANYRITFCP</sequence>
<dbReference type="InterPro" id="IPR001938">
    <property type="entry name" value="Thaumatin"/>
</dbReference>
<accession>A0ABD3CGN3</accession>
<dbReference type="SUPFAM" id="SSF49870">
    <property type="entry name" value="Osmotin, thaumatin-like protein"/>
    <property type="match status" value="1"/>
</dbReference>
<dbReference type="InterPro" id="IPR037176">
    <property type="entry name" value="Osmotin/thaumatin-like_sf"/>
</dbReference>
<dbReference type="PRINTS" id="PR00347">
    <property type="entry name" value="THAUMATIN"/>
</dbReference>
<feature type="signal peptide" evidence="2">
    <location>
        <begin position="1"/>
        <end position="23"/>
    </location>
</feature>
<dbReference type="SMART" id="SM00205">
    <property type="entry name" value="THN"/>
    <property type="match status" value="1"/>
</dbReference>
<dbReference type="PROSITE" id="PS51367">
    <property type="entry name" value="THAUMATIN_2"/>
    <property type="match status" value="1"/>
</dbReference>
<feature type="disulfide bond" evidence="1">
    <location>
        <begin position="92"/>
        <end position="99"/>
    </location>
</feature>
<dbReference type="Proteomes" id="UP001632038">
    <property type="component" value="Unassembled WGS sequence"/>
</dbReference>
<feature type="disulfide bond" evidence="1">
    <location>
        <begin position="150"/>
        <end position="211"/>
    </location>
</feature>
<feature type="chain" id="PRO_5044890556" description="Thaumatin-like protein" evidence="2">
    <location>
        <begin position="24"/>
        <end position="241"/>
    </location>
</feature>
<evidence type="ECO:0000256" key="1">
    <source>
        <dbReference type="PIRSR" id="PIRSR002703-1"/>
    </source>
</evidence>
<feature type="disulfide bond" evidence="1">
    <location>
        <begin position="188"/>
        <end position="198"/>
    </location>
</feature>